<dbReference type="EMBL" id="FMWK01000003">
    <property type="protein sequence ID" value="SCZ77412.1"/>
    <property type="molecule type" value="Genomic_DNA"/>
</dbReference>
<dbReference type="Proteomes" id="UP000199428">
    <property type="component" value="Unassembled WGS sequence"/>
</dbReference>
<organism evidence="1 2">
    <name type="scientific">Pseudobutyrivibrio xylanivorans</name>
    <dbReference type="NCBI Taxonomy" id="185007"/>
    <lineage>
        <taxon>Bacteria</taxon>
        <taxon>Bacillati</taxon>
        <taxon>Bacillota</taxon>
        <taxon>Clostridia</taxon>
        <taxon>Lachnospirales</taxon>
        <taxon>Lachnospiraceae</taxon>
        <taxon>Pseudobutyrivibrio</taxon>
    </lineage>
</organism>
<proteinExistence type="predicted"/>
<dbReference type="RefSeq" id="WP_090161320.1">
    <property type="nucleotide sequence ID" value="NZ_FMWK01000003.1"/>
</dbReference>
<name>A0A1G5RTH2_PSEXY</name>
<evidence type="ECO:0000313" key="2">
    <source>
        <dbReference type="Proteomes" id="UP000199428"/>
    </source>
</evidence>
<sequence length="67" mass="7864">MSENEKEKTIEECEQDFKDKVFGILQQRIPEAERDEDGLLVIPASAIERIRSRRRKSTDNSEVDKKQ</sequence>
<accession>A0A1G5RTH2</accession>
<evidence type="ECO:0000313" key="1">
    <source>
        <dbReference type="EMBL" id="SCZ77412.1"/>
    </source>
</evidence>
<reference evidence="1 2" key="1">
    <citation type="submission" date="2016-10" db="EMBL/GenBank/DDBJ databases">
        <authorList>
            <person name="de Groot N.N."/>
        </authorList>
    </citation>
    <scope>NUCLEOTIDE SEQUENCE [LARGE SCALE GENOMIC DNA]</scope>
    <source>
        <strain evidence="1 2">DSM 10317</strain>
    </source>
</reference>
<protein>
    <submittedName>
        <fullName evidence="1">Uncharacterized protein</fullName>
    </submittedName>
</protein>
<gene>
    <name evidence="1" type="ORF">SAMN02910350_00730</name>
</gene>
<dbReference type="AlphaFoldDB" id="A0A1G5RTH2"/>